<evidence type="ECO:0000256" key="1">
    <source>
        <dbReference type="ARBA" id="ARBA00006252"/>
    </source>
</evidence>
<accession>A0A0K0Y836</accession>
<dbReference type="Gene3D" id="3.40.50.360">
    <property type="match status" value="1"/>
</dbReference>
<dbReference type="PANTHER" id="PTHR10204">
    <property type="entry name" value="NAD P H OXIDOREDUCTASE-RELATED"/>
    <property type="match status" value="1"/>
</dbReference>
<name>A0A0K0Y836_9RHOB</name>
<dbReference type="STRING" id="1458307.OSB_25440"/>
<dbReference type="InterPro" id="IPR051545">
    <property type="entry name" value="NAD(P)H_dehydrogenase_qn"/>
</dbReference>
<evidence type="ECO:0000313" key="3">
    <source>
        <dbReference type="EMBL" id="AKS47075.1"/>
    </source>
</evidence>
<dbReference type="GO" id="GO:0005829">
    <property type="term" value="C:cytosol"/>
    <property type="evidence" value="ECO:0007669"/>
    <property type="project" value="TreeGrafter"/>
</dbReference>
<comment type="similarity">
    <text evidence="1">Belongs to the NAD(P)H dehydrogenase (quinone) family.</text>
</comment>
<dbReference type="GO" id="GO:0003955">
    <property type="term" value="F:NAD(P)H dehydrogenase (quinone) activity"/>
    <property type="evidence" value="ECO:0007669"/>
    <property type="project" value="TreeGrafter"/>
</dbReference>
<dbReference type="EC" id="1.6.99.-" evidence="3"/>
<dbReference type="EMBL" id="CP012160">
    <property type="protein sequence ID" value="AKS47075.1"/>
    <property type="molecule type" value="Genomic_DNA"/>
</dbReference>
<organism evidence="3 4">
    <name type="scientific">Octadecabacter temperatus</name>
    <dbReference type="NCBI Taxonomy" id="1458307"/>
    <lineage>
        <taxon>Bacteria</taxon>
        <taxon>Pseudomonadati</taxon>
        <taxon>Pseudomonadota</taxon>
        <taxon>Alphaproteobacteria</taxon>
        <taxon>Rhodobacterales</taxon>
        <taxon>Roseobacteraceae</taxon>
        <taxon>Octadecabacter</taxon>
    </lineage>
</organism>
<dbReference type="Proteomes" id="UP000067444">
    <property type="component" value="Chromosome"/>
</dbReference>
<evidence type="ECO:0000256" key="2">
    <source>
        <dbReference type="ARBA" id="ARBA00023002"/>
    </source>
</evidence>
<dbReference type="KEGG" id="otm:OSB_25440"/>
<keyword evidence="4" id="KW-1185">Reference proteome</keyword>
<reference evidence="3 4" key="1">
    <citation type="journal article" date="2015" name="Genome Announc.">
        <title>Closed Genome Sequence of Octadecabacter temperatus SB1, the First Mesophilic Species of the Genus Octadecabacter.</title>
        <authorList>
            <person name="Voget S."/>
            <person name="Billerbeck S."/>
            <person name="Simon M."/>
            <person name="Daniel R."/>
        </authorList>
    </citation>
    <scope>NUCLEOTIDE SEQUENCE [LARGE SCALE GENOMIC DNA]</scope>
    <source>
        <strain evidence="3 4">SB1</strain>
    </source>
</reference>
<dbReference type="InterPro" id="IPR029039">
    <property type="entry name" value="Flavoprotein-like_sf"/>
</dbReference>
<sequence length="250" mass="28070">MTHTLIITAHPSRGSFTNSWAKKTEQACLQAGGTVSRSDLVQMNFDPVERFEHYPDHTGSDVLKCQEEASERGTLPTEIEAEIAKFRAADRIILHFPIWWFGPPAIIKGWCERVLANGAMHTASERFDAGRYRDKTVLFCTSTGSGESESSPDGKEGDVRMLLWPLAYTFRYLGCNVAQPQVIHGVHGYWKDHEKQQTEARLADRLSAHAGIIDGFDELPLMQFNEDSNFDEDGRLRADAQSVTAFITHI</sequence>
<gene>
    <name evidence="3" type="primary">ywrO</name>
    <name evidence="3" type="ORF">OSB_25440</name>
</gene>
<dbReference type="AlphaFoldDB" id="A0A0K0Y836"/>
<keyword evidence="2 3" id="KW-0560">Oxidoreductase</keyword>
<dbReference type="RefSeq" id="WP_049835312.1">
    <property type="nucleotide sequence ID" value="NZ_CP012160.1"/>
</dbReference>
<dbReference type="Pfam" id="PF02525">
    <property type="entry name" value="Flavodoxin_2"/>
    <property type="match status" value="1"/>
</dbReference>
<evidence type="ECO:0000313" key="4">
    <source>
        <dbReference type="Proteomes" id="UP000067444"/>
    </source>
</evidence>
<dbReference type="SUPFAM" id="SSF52218">
    <property type="entry name" value="Flavoproteins"/>
    <property type="match status" value="1"/>
</dbReference>
<dbReference type="PANTHER" id="PTHR10204:SF34">
    <property type="entry name" value="NAD(P)H DEHYDROGENASE [QUINONE] 1 ISOFORM 1"/>
    <property type="match status" value="1"/>
</dbReference>
<protein>
    <submittedName>
        <fullName evidence="3">General stress protein 14</fullName>
        <ecNumber evidence="3">1.6.99.-</ecNumber>
    </submittedName>
</protein>
<proteinExistence type="inferred from homology"/>
<dbReference type="OrthoDB" id="9798454at2"/>
<dbReference type="InterPro" id="IPR003680">
    <property type="entry name" value="Flavodoxin_fold"/>
</dbReference>